<evidence type="ECO:0000313" key="2">
    <source>
        <dbReference type="Proteomes" id="UP000738402"/>
    </source>
</evidence>
<dbReference type="EMBL" id="JAHLUH010000005">
    <property type="protein sequence ID" value="KAG7727931.1"/>
    <property type="molecule type" value="Genomic_DNA"/>
</dbReference>
<protein>
    <recommendedName>
        <fullName evidence="3">Peroxin 20</fullName>
    </recommendedName>
</protein>
<accession>A0AAN6D5Y1</accession>
<dbReference type="Proteomes" id="UP000738402">
    <property type="component" value="Unassembled WGS sequence"/>
</dbReference>
<evidence type="ECO:0000313" key="1">
    <source>
        <dbReference type="EMBL" id="KAG7727931.1"/>
    </source>
</evidence>
<dbReference type="Gene3D" id="6.10.280.230">
    <property type="match status" value="1"/>
</dbReference>
<evidence type="ECO:0008006" key="3">
    <source>
        <dbReference type="Google" id="ProtNLM"/>
    </source>
</evidence>
<reference evidence="1" key="1">
    <citation type="journal article" date="2021" name="G3 (Bethesda)">
        <title>Genomic diversity, chromosomal rearrangements, and interspecies hybridization in the ogataea polymorpha species complex.</title>
        <authorList>
            <person name="Hanson S.J."/>
            <person name="Cinneide E.O."/>
            <person name="Salzberg L.I."/>
            <person name="Wolfe K.H."/>
            <person name="McGowan J."/>
            <person name="Fitzpatrick D.A."/>
            <person name="Matlin K."/>
        </authorList>
    </citation>
    <scope>NUCLEOTIDE SEQUENCE</scope>
    <source>
        <strain evidence="1">83-405-1</strain>
    </source>
</reference>
<proteinExistence type="predicted"/>
<sequence>MSFSNAFGDSCGANNALNKFTQRANVDNSLTSQLRANSDSQRLLTPPHQTVDQQLESEYRAFQQQTPSFQPSFQAAVPPATIEQNQWVDHFRDMNLHDTPEAQTFQHVQNQSVHSTQWRYDFSQSQQQQQQREAADAYAPAFRMRTGPPQVATSLAPQVVSATTVQQDFSAVDAAFDELEHELRDEAMNEQQAEQVKPQNEDDKVKFAQLARSVFLTMSQPPADISKQTSDKFQNSNFLKLMNKISTREVEMSEDRDKFVDAQGRDIRDMLPDPLKDIKEQGLAGMGPFASAQQVYSQMGDELRPSMWQ</sequence>
<organism evidence="1 2">
    <name type="scientific">Ogataea haglerorum</name>
    <dbReference type="NCBI Taxonomy" id="1937702"/>
    <lineage>
        <taxon>Eukaryota</taxon>
        <taxon>Fungi</taxon>
        <taxon>Dikarya</taxon>
        <taxon>Ascomycota</taxon>
        <taxon>Saccharomycotina</taxon>
        <taxon>Pichiomycetes</taxon>
        <taxon>Pichiales</taxon>
        <taxon>Pichiaceae</taxon>
        <taxon>Ogataea</taxon>
    </lineage>
</organism>
<dbReference type="AlphaFoldDB" id="A0AAN6D5Y1"/>
<comment type="caution">
    <text evidence="1">The sequence shown here is derived from an EMBL/GenBank/DDBJ whole genome shotgun (WGS) entry which is preliminary data.</text>
</comment>
<gene>
    <name evidence="1" type="ORF">KL933_002057</name>
</gene>
<name>A0AAN6D5Y1_9ASCO</name>